<feature type="non-terminal residue" evidence="2">
    <location>
        <position position="103"/>
    </location>
</feature>
<gene>
    <name evidence="2" type="ORF">PLEOSDRAFT_1025037</name>
</gene>
<protein>
    <recommendedName>
        <fullName evidence="1">Berberine/berberine-like domain-containing protein</fullName>
    </recommendedName>
</protein>
<organism evidence="2 3">
    <name type="scientific">Pleurotus ostreatus (strain PC15)</name>
    <name type="common">Oyster mushroom</name>
    <dbReference type="NCBI Taxonomy" id="1137138"/>
    <lineage>
        <taxon>Eukaryota</taxon>
        <taxon>Fungi</taxon>
        <taxon>Dikarya</taxon>
        <taxon>Basidiomycota</taxon>
        <taxon>Agaricomycotina</taxon>
        <taxon>Agaricomycetes</taxon>
        <taxon>Agaricomycetidae</taxon>
        <taxon>Agaricales</taxon>
        <taxon>Pleurotineae</taxon>
        <taxon>Pleurotaceae</taxon>
        <taxon>Pleurotus</taxon>
    </lineage>
</organism>
<sequence>NSKPAAWPHSRDRVVVPLIACFLWEGEENDKFWLATMQHALDDIKVVARREGCIYEDSPAYPILDFGTTDAEVVYRENIDKLIAIRKKYDPDNVMGLTGGLKI</sequence>
<dbReference type="EMBL" id="KL198004">
    <property type="protein sequence ID" value="KDQ34144.1"/>
    <property type="molecule type" value="Genomic_DNA"/>
</dbReference>
<dbReference type="AlphaFoldDB" id="A0A067P1U3"/>
<dbReference type="VEuPathDB" id="FungiDB:PLEOSDRAFT_1025037"/>
<feature type="non-terminal residue" evidence="2">
    <location>
        <position position="1"/>
    </location>
</feature>
<dbReference type="STRING" id="1137138.A0A067P1U3"/>
<dbReference type="GO" id="GO:0016491">
    <property type="term" value="F:oxidoreductase activity"/>
    <property type="evidence" value="ECO:0007669"/>
    <property type="project" value="InterPro"/>
</dbReference>
<dbReference type="OrthoDB" id="2151789at2759"/>
<dbReference type="Pfam" id="PF08031">
    <property type="entry name" value="BBE"/>
    <property type="match status" value="1"/>
</dbReference>
<name>A0A067P1U3_PLEO1</name>
<reference evidence="3" key="1">
    <citation type="journal article" date="2014" name="Proc. Natl. Acad. Sci. U.S.A.">
        <title>Extensive sampling of basidiomycete genomes demonstrates inadequacy of the white-rot/brown-rot paradigm for wood decay fungi.</title>
        <authorList>
            <person name="Riley R."/>
            <person name="Salamov A.A."/>
            <person name="Brown D.W."/>
            <person name="Nagy L.G."/>
            <person name="Floudas D."/>
            <person name="Held B.W."/>
            <person name="Levasseur A."/>
            <person name="Lombard V."/>
            <person name="Morin E."/>
            <person name="Otillar R."/>
            <person name="Lindquist E.A."/>
            <person name="Sun H."/>
            <person name="LaButti K.M."/>
            <person name="Schmutz J."/>
            <person name="Jabbour D."/>
            <person name="Luo H."/>
            <person name="Baker S.E."/>
            <person name="Pisabarro A.G."/>
            <person name="Walton J.D."/>
            <person name="Blanchette R.A."/>
            <person name="Henrissat B."/>
            <person name="Martin F."/>
            <person name="Cullen D."/>
            <person name="Hibbett D.S."/>
            <person name="Grigoriev I.V."/>
        </authorList>
    </citation>
    <scope>NUCLEOTIDE SEQUENCE [LARGE SCALE GENOMIC DNA]</scope>
    <source>
        <strain evidence="3">PC15</strain>
    </source>
</reference>
<dbReference type="InParanoid" id="A0A067P1U3"/>
<evidence type="ECO:0000313" key="3">
    <source>
        <dbReference type="Proteomes" id="UP000027073"/>
    </source>
</evidence>
<dbReference type="Proteomes" id="UP000027073">
    <property type="component" value="Unassembled WGS sequence"/>
</dbReference>
<dbReference type="InterPro" id="IPR012951">
    <property type="entry name" value="BBE"/>
</dbReference>
<evidence type="ECO:0000259" key="1">
    <source>
        <dbReference type="Pfam" id="PF08031"/>
    </source>
</evidence>
<accession>A0A067P1U3</accession>
<feature type="domain" description="Berberine/berberine-like" evidence="1">
    <location>
        <begin position="74"/>
        <end position="94"/>
    </location>
</feature>
<proteinExistence type="predicted"/>
<dbReference type="HOGENOM" id="CLU_2126993_0_0_1"/>
<evidence type="ECO:0000313" key="2">
    <source>
        <dbReference type="EMBL" id="KDQ34144.1"/>
    </source>
</evidence>
<dbReference type="GO" id="GO:0050660">
    <property type="term" value="F:flavin adenine dinucleotide binding"/>
    <property type="evidence" value="ECO:0007669"/>
    <property type="project" value="InterPro"/>
</dbReference>